<dbReference type="PRINTS" id="PR01727">
    <property type="entry name" value="DNABINDINGHU"/>
</dbReference>
<keyword evidence="1" id="KW-0226">DNA condensation</keyword>
<comment type="similarity">
    <text evidence="3">Belongs to the bacterial histone-like protein family.</text>
</comment>
<evidence type="ECO:0000313" key="4">
    <source>
        <dbReference type="EMBL" id="PIS30237.1"/>
    </source>
</evidence>
<dbReference type="Pfam" id="PF00216">
    <property type="entry name" value="Bac_DNA_binding"/>
    <property type="match status" value="1"/>
</dbReference>
<dbReference type="GO" id="GO:0030261">
    <property type="term" value="P:chromosome condensation"/>
    <property type="evidence" value="ECO:0007669"/>
    <property type="project" value="UniProtKB-KW"/>
</dbReference>
<dbReference type="Gene3D" id="4.10.520.10">
    <property type="entry name" value="IHF-like DNA-binding proteins"/>
    <property type="match status" value="1"/>
</dbReference>
<evidence type="ECO:0000256" key="2">
    <source>
        <dbReference type="ARBA" id="ARBA00023125"/>
    </source>
</evidence>
<dbReference type="AlphaFoldDB" id="A0A2H0XYY5"/>
<protein>
    <submittedName>
        <fullName evidence="4">DNA-binding protein HU</fullName>
    </submittedName>
</protein>
<dbReference type="PANTHER" id="PTHR33175:SF3">
    <property type="entry name" value="DNA-BINDING PROTEIN HU-BETA"/>
    <property type="match status" value="1"/>
</dbReference>
<dbReference type="SMART" id="SM00411">
    <property type="entry name" value="BHL"/>
    <property type="match status" value="1"/>
</dbReference>
<reference evidence="4 5" key="1">
    <citation type="submission" date="2017-09" db="EMBL/GenBank/DDBJ databases">
        <title>Depth-based differentiation of microbial function through sediment-hosted aquifers and enrichment of novel symbionts in the deep terrestrial subsurface.</title>
        <authorList>
            <person name="Probst A.J."/>
            <person name="Ladd B."/>
            <person name="Jarett J.K."/>
            <person name="Geller-Mcgrath D.E."/>
            <person name="Sieber C.M."/>
            <person name="Emerson J.B."/>
            <person name="Anantharaman K."/>
            <person name="Thomas B.C."/>
            <person name="Malmstrom R."/>
            <person name="Stieglmeier M."/>
            <person name="Klingl A."/>
            <person name="Woyke T."/>
            <person name="Ryan C.M."/>
            <person name="Banfield J.F."/>
        </authorList>
    </citation>
    <scope>NUCLEOTIDE SEQUENCE [LARGE SCALE GENOMIC DNA]</scope>
    <source>
        <strain evidence="4">CG08_land_8_20_14_0_20_45_16</strain>
    </source>
</reference>
<dbReference type="SUPFAM" id="SSF47729">
    <property type="entry name" value="IHF-like DNA-binding proteins"/>
    <property type="match status" value="1"/>
</dbReference>
<dbReference type="EMBL" id="PEYM01000059">
    <property type="protein sequence ID" value="PIS30237.1"/>
    <property type="molecule type" value="Genomic_DNA"/>
</dbReference>
<accession>A0A2H0XYY5</accession>
<dbReference type="Proteomes" id="UP000231343">
    <property type="component" value="Unassembled WGS sequence"/>
</dbReference>
<dbReference type="GO" id="GO:0030527">
    <property type="term" value="F:structural constituent of chromatin"/>
    <property type="evidence" value="ECO:0007669"/>
    <property type="project" value="InterPro"/>
</dbReference>
<sequence length="90" mass="10222">MNKQELCSQVAKETKMPKSHVMSVIDATFESISRSLKKGGDVRLVGFGTWRRQKRKARRGRNPQTGQNITIKARNVAKFSMGQNLFDLLN</sequence>
<dbReference type="CDD" id="cd13831">
    <property type="entry name" value="HU"/>
    <property type="match status" value="1"/>
</dbReference>
<evidence type="ECO:0000256" key="1">
    <source>
        <dbReference type="ARBA" id="ARBA00023067"/>
    </source>
</evidence>
<name>A0A2H0XYY5_UNCSA</name>
<dbReference type="GO" id="GO:0003677">
    <property type="term" value="F:DNA binding"/>
    <property type="evidence" value="ECO:0007669"/>
    <property type="project" value="UniProtKB-KW"/>
</dbReference>
<dbReference type="InterPro" id="IPR000119">
    <property type="entry name" value="Hist_DNA-bd"/>
</dbReference>
<proteinExistence type="inferred from homology"/>
<dbReference type="PANTHER" id="PTHR33175">
    <property type="entry name" value="DNA-BINDING PROTEIN HU"/>
    <property type="match status" value="1"/>
</dbReference>
<organism evidence="4 5">
    <name type="scientific">Candidatus Saganbacteria bacterium CG08_land_8_20_14_0_20_45_16</name>
    <dbReference type="NCBI Taxonomy" id="2014293"/>
    <lineage>
        <taxon>Bacteria</taxon>
        <taxon>Bacillati</taxon>
        <taxon>Saganbacteria</taxon>
    </lineage>
</organism>
<evidence type="ECO:0000313" key="5">
    <source>
        <dbReference type="Proteomes" id="UP000231343"/>
    </source>
</evidence>
<dbReference type="InterPro" id="IPR010992">
    <property type="entry name" value="IHF-like_DNA-bd_dom_sf"/>
</dbReference>
<comment type="caution">
    <text evidence="4">The sequence shown here is derived from an EMBL/GenBank/DDBJ whole genome shotgun (WGS) entry which is preliminary data.</text>
</comment>
<gene>
    <name evidence="4" type="ORF">COT42_03420</name>
</gene>
<evidence type="ECO:0000256" key="3">
    <source>
        <dbReference type="RuleBase" id="RU003939"/>
    </source>
</evidence>
<dbReference type="GO" id="GO:0005829">
    <property type="term" value="C:cytosol"/>
    <property type="evidence" value="ECO:0007669"/>
    <property type="project" value="TreeGrafter"/>
</dbReference>
<keyword evidence="2 4" id="KW-0238">DNA-binding</keyword>